<feature type="domain" description="SPOR" evidence="2">
    <location>
        <begin position="20"/>
        <end position="97"/>
    </location>
</feature>
<keyword evidence="4" id="KW-1185">Reference proteome</keyword>
<dbReference type="InterPro" id="IPR036366">
    <property type="entry name" value="PGBDSf"/>
</dbReference>
<evidence type="ECO:0000313" key="3">
    <source>
        <dbReference type="EMBL" id="AQS49927.1"/>
    </source>
</evidence>
<evidence type="ECO:0000256" key="1">
    <source>
        <dbReference type="SAM" id="MobiDB-lite"/>
    </source>
</evidence>
<dbReference type="Pfam" id="PF05036">
    <property type="entry name" value="SPOR"/>
    <property type="match status" value="1"/>
</dbReference>
<feature type="compositionally biased region" description="Polar residues" evidence="1">
    <location>
        <begin position="151"/>
        <end position="160"/>
    </location>
</feature>
<protein>
    <recommendedName>
        <fullName evidence="2">SPOR domain-containing protein</fullName>
    </recommendedName>
</protein>
<feature type="region of interest" description="Disordered" evidence="1">
    <location>
        <begin position="114"/>
        <end position="214"/>
    </location>
</feature>
<feature type="compositionally biased region" description="Polar residues" evidence="1">
    <location>
        <begin position="167"/>
        <end position="189"/>
    </location>
</feature>
<feature type="compositionally biased region" description="Low complexity" evidence="1">
    <location>
        <begin position="199"/>
        <end position="214"/>
    </location>
</feature>
<evidence type="ECO:0000313" key="4">
    <source>
        <dbReference type="Proteomes" id="UP000185622"/>
    </source>
</evidence>
<dbReference type="InterPro" id="IPR007730">
    <property type="entry name" value="SPOR-like_dom"/>
</dbReference>
<dbReference type="InterPro" id="IPR002477">
    <property type="entry name" value="Peptidoglycan-bd-like"/>
</dbReference>
<dbReference type="Gene3D" id="3.30.70.1070">
    <property type="entry name" value="Sporulation related repeat"/>
    <property type="match status" value="1"/>
</dbReference>
<organism evidence="3 4">
    <name type="scientific">Thioclava nitratireducens</name>
    <dbReference type="NCBI Taxonomy" id="1915078"/>
    <lineage>
        <taxon>Bacteria</taxon>
        <taxon>Pseudomonadati</taxon>
        <taxon>Pseudomonadota</taxon>
        <taxon>Alphaproteobacteria</taxon>
        <taxon>Rhodobacterales</taxon>
        <taxon>Paracoccaceae</taxon>
        <taxon>Thioclava</taxon>
    </lineage>
</organism>
<dbReference type="SUPFAM" id="SSF47090">
    <property type="entry name" value="PGBD-like"/>
    <property type="match status" value="1"/>
</dbReference>
<dbReference type="InterPro" id="IPR036365">
    <property type="entry name" value="PGBD-like_sf"/>
</dbReference>
<evidence type="ECO:0000259" key="2">
    <source>
        <dbReference type="PROSITE" id="PS51724"/>
    </source>
</evidence>
<dbReference type="Pfam" id="PF13365">
    <property type="entry name" value="Trypsin_2"/>
    <property type="match status" value="1"/>
</dbReference>
<dbReference type="Gene3D" id="1.10.101.10">
    <property type="entry name" value="PGBD-like superfamily/PGBD"/>
    <property type="match status" value="1"/>
</dbReference>
<reference evidence="3 4" key="1">
    <citation type="submission" date="2017-01" db="EMBL/GenBank/DDBJ databases">
        <title>The complete genome sequence of a sulfur-oxidizing marine bacterium Thioclava sp. 25B10_4T.</title>
        <authorList>
            <person name="Liu Y."/>
            <person name="Lai Q."/>
            <person name="Shao Z."/>
        </authorList>
    </citation>
    <scope>NUCLEOTIDE SEQUENCE [LARGE SCALE GENOMIC DNA]</scope>
    <source>
        <strain evidence="3 4">25B10_4</strain>
    </source>
</reference>
<dbReference type="EMBL" id="CP019437">
    <property type="protein sequence ID" value="AQS49927.1"/>
    <property type="molecule type" value="Genomic_DNA"/>
</dbReference>
<dbReference type="Gene3D" id="2.40.10.120">
    <property type="match status" value="1"/>
</dbReference>
<dbReference type="PROSITE" id="PS51724">
    <property type="entry name" value="SPOR"/>
    <property type="match status" value="1"/>
</dbReference>
<dbReference type="Proteomes" id="UP000185622">
    <property type="component" value="Chromosome"/>
</dbReference>
<dbReference type="SUPFAM" id="SSF50494">
    <property type="entry name" value="Trypsin-like serine proteases"/>
    <property type="match status" value="1"/>
</dbReference>
<accession>A0ABM6IMH8</accession>
<feature type="compositionally biased region" description="Low complexity" evidence="1">
    <location>
        <begin position="114"/>
        <end position="128"/>
    </location>
</feature>
<dbReference type="InterPro" id="IPR009003">
    <property type="entry name" value="Peptidase_S1_PA"/>
</dbReference>
<proteinExistence type="predicted"/>
<gene>
    <name evidence="3" type="ORF">BMG03_15105</name>
</gene>
<dbReference type="InterPro" id="IPR036680">
    <property type="entry name" value="SPOR-like_sf"/>
</dbReference>
<name>A0ABM6IMH8_9RHOB</name>
<sequence length="652" mass="68944">MSRTVSIVVGASLTGMVWTGTAWAEAWVQIEAKSSLAQAEARARDWAGMFPDTTGFRLDSGWYAIALGPFADEAEANARRRVLRREGLIPRDSFVADGNNFRQQFWPVGATLNTAPQATQPAPQADTQSDVRGAPMPAPIDVEPLDGPDETAQSSDQTTPPDAMASTPDTSAQDTTTAPEALNSDTTAASDAPALRDVTPAPQEATPAPEPVETLAESRRLEAALDPQTKRDIQTALEWEGSYQGAIDGIFGRGTRGSIADWQSKNGYQPTGVLSSTQQAALLDKVASERAALGLQTVTEQEAGIRIELPMGLVKFARYNAPFVNYAPKDDSGVQVLLISQPGDTARLRGLYDAMQTLEIVPTGGERNIRGNSFTIEGENTAVHSYTHAELSNGQIKGFTLVWPAGDDKRMNRVLDAMKRSFTPIGSKTLDATLGQPMSVTRAALMAGIEKRAPVFSRSGFFIDADGHVLTAAEGLDQCGRITIEDHAASLSFDGGAKGYAVLTPHDTLAPREVAKFNPDAPLAGAKVAVAGFSYPEALSAPVLNFGTLSALKGLEGQDNQARIEAQTRAGDVGGPVLDGTGAVVGMLLPASDDANRVLPDNLSVALQSKAMAPGLSDKGFTPKEAGISANRAPEDLQQMADGMVVQISCWK</sequence>
<dbReference type="Pfam" id="PF01471">
    <property type="entry name" value="PG_binding_1"/>
    <property type="match status" value="1"/>
</dbReference>